<feature type="transmembrane region" description="Helical" evidence="1">
    <location>
        <begin position="171"/>
        <end position="204"/>
    </location>
</feature>
<dbReference type="OrthoDB" id="2134424at2"/>
<organism evidence="3 4">
    <name type="scientific">Enterococcus gallinarum</name>
    <dbReference type="NCBI Taxonomy" id="1353"/>
    <lineage>
        <taxon>Bacteria</taxon>
        <taxon>Bacillati</taxon>
        <taxon>Bacillota</taxon>
        <taxon>Bacilli</taxon>
        <taxon>Lactobacillales</taxon>
        <taxon>Enterococcaceae</taxon>
        <taxon>Enterococcus</taxon>
    </lineage>
</organism>
<keyword evidence="1" id="KW-0472">Membrane</keyword>
<dbReference type="AlphaFoldDB" id="A0A376H3R9"/>
<name>A0A376H3R9_ENTGA</name>
<dbReference type="Proteomes" id="UP001183682">
    <property type="component" value="Unassembled WGS sequence"/>
</dbReference>
<sequence length="269" mass="29962">MTIIQMLKSAFIQIPNLKYVKDAAFSKVILFLLGATVILAVPITLQVNDIFQDFQRDSQKIAQKIPNFSIENGQLATNGQGEGFIYQTDSIIFTFDPEGKRNATDIASDATANVLSVGLLKKEIVVSFPGTGLSTSFLDTNQLKFSYNEPAFKNLDGKKIRETLSSNQIPWWLQLIVFLVALYPTFLNLLITLIMGTFIATIYTKLKLFSYSFFENLKILIVSAALPTILSVLIQLFMPNFDGTTFILFAALFLFTQGVKGSPKIQLKS</sequence>
<keyword evidence="4" id="KW-1185">Reference proteome</keyword>
<dbReference type="RefSeq" id="WP_060814606.1">
    <property type="nucleotide sequence ID" value="NZ_JARPZN010000002.1"/>
</dbReference>
<feature type="transmembrane region" description="Helical" evidence="1">
    <location>
        <begin position="216"/>
        <end position="237"/>
    </location>
</feature>
<dbReference type="EMBL" id="UFYW01000001">
    <property type="protein sequence ID" value="STD82819.1"/>
    <property type="molecule type" value="Genomic_DNA"/>
</dbReference>
<evidence type="ECO:0000313" key="4">
    <source>
        <dbReference type="Proteomes" id="UP000254807"/>
    </source>
</evidence>
<dbReference type="Proteomes" id="UP000254807">
    <property type="component" value="Unassembled WGS sequence"/>
</dbReference>
<dbReference type="InterPro" id="IPR009574">
    <property type="entry name" value="DUF1189"/>
</dbReference>
<dbReference type="Pfam" id="PF06691">
    <property type="entry name" value="DUF1189"/>
    <property type="match status" value="1"/>
</dbReference>
<keyword evidence="1" id="KW-0812">Transmembrane</keyword>
<dbReference type="EMBL" id="JARPZN010000002">
    <property type="protein sequence ID" value="MDT2689466.1"/>
    <property type="molecule type" value="Genomic_DNA"/>
</dbReference>
<keyword evidence="1" id="KW-1133">Transmembrane helix</keyword>
<evidence type="ECO:0000313" key="2">
    <source>
        <dbReference type="EMBL" id="MDT2689466.1"/>
    </source>
</evidence>
<feature type="transmembrane region" description="Helical" evidence="1">
    <location>
        <begin position="28"/>
        <end position="47"/>
    </location>
</feature>
<feature type="transmembrane region" description="Helical" evidence="1">
    <location>
        <begin position="243"/>
        <end position="259"/>
    </location>
</feature>
<proteinExistence type="predicted"/>
<reference evidence="3 4" key="1">
    <citation type="submission" date="2018-06" db="EMBL/GenBank/DDBJ databases">
        <authorList>
            <consortium name="Pathogen Informatics"/>
            <person name="Doyle S."/>
        </authorList>
    </citation>
    <scope>NUCLEOTIDE SEQUENCE [LARGE SCALE GENOMIC DNA]</scope>
    <source>
        <strain evidence="3 4">NCTC12360</strain>
    </source>
</reference>
<accession>A0A376H3R9</accession>
<evidence type="ECO:0000256" key="1">
    <source>
        <dbReference type="SAM" id="Phobius"/>
    </source>
</evidence>
<protein>
    <submittedName>
        <fullName evidence="2">DUF1189 domain-containing protein</fullName>
    </submittedName>
    <submittedName>
        <fullName evidence="3">Protein of uncharacterized function (DUF1189)</fullName>
    </submittedName>
</protein>
<gene>
    <name evidence="3" type="ORF">NCTC12360_01256</name>
    <name evidence="2" type="ORF">P7E30_04470</name>
</gene>
<reference evidence="2" key="2">
    <citation type="submission" date="2023-03" db="EMBL/GenBank/DDBJ databases">
        <authorList>
            <person name="Shen W."/>
            <person name="Cai J."/>
        </authorList>
    </citation>
    <scope>NUCLEOTIDE SEQUENCE</scope>
    <source>
        <strain evidence="2">K69-2</strain>
    </source>
</reference>
<evidence type="ECO:0000313" key="3">
    <source>
        <dbReference type="EMBL" id="STD82819.1"/>
    </source>
</evidence>